<name>A0AAP0R9T5_LIQFO</name>
<organism evidence="1 2">
    <name type="scientific">Liquidambar formosana</name>
    <name type="common">Formosan gum</name>
    <dbReference type="NCBI Taxonomy" id="63359"/>
    <lineage>
        <taxon>Eukaryota</taxon>
        <taxon>Viridiplantae</taxon>
        <taxon>Streptophyta</taxon>
        <taxon>Embryophyta</taxon>
        <taxon>Tracheophyta</taxon>
        <taxon>Spermatophyta</taxon>
        <taxon>Magnoliopsida</taxon>
        <taxon>eudicotyledons</taxon>
        <taxon>Gunneridae</taxon>
        <taxon>Pentapetalae</taxon>
        <taxon>Saxifragales</taxon>
        <taxon>Altingiaceae</taxon>
        <taxon>Liquidambar</taxon>
    </lineage>
</organism>
<keyword evidence="2" id="KW-1185">Reference proteome</keyword>
<accession>A0AAP0R9T5</accession>
<dbReference type="Proteomes" id="UP001415857">
    <property type="component" value="Unassembled WGS sequence"/>
</dbReference>
<dbReference type="AlphaFoldDB" id="A0AAP0R9T5"/>
<proteinExistence type="predicted"/>
<gene>
    <name evidence="1" type="ORF">L1049_018264</name>
</gene>
<reference evidence="1 2" key="1">
    <citation type="journal article" date="2024" name="Plant J.">
        <title>Genome sequences and population genomics reveal climatic adaptation and genomic divergence between two closely related sweetgum species.</title>
        <authorList>
            <person name="Xu W.Q."/>
            <person name="Ren C.Q."/>
            <person name="Zhang X.Y."/>
            <person name="Comes H.P."/>
            <person name="Liu X.H."/>
            <person name="Li Y.G."/>
            <person name="Kettle C.J."/>
            <person name="Jalonen R."/>
            <person name="Gaisberger H."/>
            <person name="Ma Y.Z."/>
            <person name="Qiu Y.X."/>
        </authorList>
    </citation>
    <scope>NUCLEOTIDE SEQUENCE [LARGE SCALE GENOMIC DNA]</scope>
    <source>
        <strain evidence="1">Hangzhou</strain>
    </source>
</reference>
<evidence type="ECO:0000313" key="1">
    <source>
        <dbReference type="EMBL" id="KAK9273454.1"/>
    </source>
</evidence>
<evidence type="ECO:0000313" key="2">
    <source>
        <dbReference type="Proteomes" id="UP001415857"/>
    </source>
</evidence>
<comment type="caution">
    <text evidence="1">The sequence shown here is derived from an EMBL/GenBank/DDBJ whole genome shotgun (WGS) entry which is preliminary data.</text>
</comment>
<protein>
    <submittedName>
        <fullName evidence="1">Uncharacterized protein</fullName>
    </submittedName>
</protein>
<sequence>MLTGLHWKTYTLEKYGFNSSNGRLNEKKVLILLNLNCWDLNFICSLIFGRAAWHKEKLPTYPLWSIRSYRVLLQISLIIANRIIISADFEFGLALMDGLRLALQKGITQIQIEGNLR</sequence>
<dbReference type="EMBL" id="JBBPBK010000012">
    <property type="protein sequence ID" value="KAK9273454.1"/>
    <property type="molecule type" value="Genomic_DNA"/>
</dbReference>